<dbReference type="EMBL" id="JAFLRJ010000140">
    <property type="protein sequence ID" value="MBO0513176.1"/>
    <property type="molecule type" value="Genomic_DNA"/>
</dbReference>
<feature type="transmembrane region" description="Helical" evidence="5">
    <location>
        <begin position="20"/>
        <end position="42"/>
    </location>
</feature>
<dbReference type="Gene3D" id="1.20.1250.20">
    <property type="entry name" value="MFS general substrate transporter like domains"/>
    <property type="match status" value="2"/>
</dbReference>
<comment type="subcellular location">
    <subcellularLocation>
        <location evidence="1">Cell membrane</location>
        <topology evidence="1">Multi-pass membrane protein</topology>
    </subcellularLocation>
</comment>
<dbReference type="InterPro" id="IPR050327">
    <property type="entry name" value="Proton-linked_MCT"/>
</dbReference>
<sequence length="418" mass="43246">MVLTDTPVTPARRPHAAWTVAAVAALAIVAAGAFTTLAGLFVDPLRREFGWSRGSIGFASAVSMVLYGLVAPFAAALMDRFGMRRIVGGALVAAATGALLSTVMTAPWMYVLTWGVLVGLGSGAMALTFAATVTARWFVARRGLVSGALTAAGVFGQFVFLPLLSRVVDGHGWRTGAVVPALMALAVLPLVLVLLRDHPADAGVRAYGAREFTARPPAVAGAATRTARVLANAVRTAPFWLLAGTFAICGASTNGVMWTHFTPAAHDHGMPATVASSLLALIGVFNVAGTVFSGWLTDRIDPRRLLAVYYALRGVTLLSLPMLMTASVSPPLVAFVVLFGLLDVATVPPTLALCREFYGEDSPVVFGWVSAAHQLGAGLAAFAGGATRDAFGSYDLVWVAIGAACGAGALLSLVITRP</sequence>
<feature type="transmembrane region" description="Helical" evidence="5">
    <location>
        <begin position="273"/>
        <end position="295"/>
    </location>
</feature>
<dbReference type="PROSITE" id="PS50850">
    <property type="entry name" value="MFS"/>
    <property type="match status" value="1"/>
</dbReference>
<comment type="caution">
    <text evidence="7">The sequence shown here is derived from an EMBL/GenBank/DDBJ whole genome shotgun (WGS) entry which is preliminary data.</text>
</comment>
<reference evidence="7" key="1">
    <citation type="submission" date="2021-03" db="EMBL/GenBank/DDBJ databases">
        <title>Streptomyces poriferae sp. nov., a novel marine sponge-derived Actinobacteria species with anti-MRSA activity.</title>
        <authorList>
            <person name="Sandoval-Powers M."/>
            <person name="Kralova S."/>
            <person name="Nguyen G.-S."/>
            <person name="Fawwal D."/>
            <person name="Degnes K."/>
            <person name="Klinkenberg G."/>
            <person name="Sletta H."/>
            <person name="Wentzel A."/>
            <person name="Liles M.R."/>
        </authorList>
    </citation>
    <scope>NUCLEOTIDE SEQUENCE</scope>
    <source>
        <strain evidence="7">DSM 41794</strain>
    </source>
</reference>
<organism evidence="7 8">
    <name type="scientific">Streptomyces beijiangensis</name>
    <dbReference type="NCBI Taxonomy" id="163361"/>
    <lineage>
        <taxon>Bacteria</taxon>
        <taxon>Bacillati</taxon>
        <taxon>Actinomycetota</taxon>
        <taxon>Actinomycetes</taxon>
        <taxon>Kitasatosporales</taxon>
        <taxon>Streptomycetaceae</taxon>
        <taxon>Streptomyces</taxon>
    </lineage>
</organism>
<dbReference type="InterPro" id="IPR011701">
    <property type="entry name" value="MFS"/>
</dbReference>
<evidence type="ECO:0000256" key="3">
    <source>
        <dbReference type="ARBA" id="ARBA00022989"/>
    </source>
</evidence>
<feature type="transmembrane region" description="Helical" evidence="5">
    <location>
        <begin position="332"/>
        <end position="353"/>
    </location>
</feature>
<keyword evidence="2 5" id="KW-0812">Transmembrane</keyword>
<dbReference type="PANTHER" id="PTHR11360:SF284">
    <property type="entry name" value="EG:103B4.3 PROTEIN-RELATED"/>
    <property type="match status" value="1"/>
</dbReference>
<gene>
    <name evidence="7" type="ORF">J0695_15405</name>
</gene>
<dbReference type="Pfam" id="PF07690">
    <property type="entry name" value="MFS_1"/>
    <property type="match status" value="1"/>
</dbReference>
<name>A0A939F7D0_9ACTN</name>
<evidence type="ECO:0000259" key="6">
    <source>
        <dbReference type="PROSITE" id="PS50850"/>
    </source>
</evidence>
<evidence type="ECO:0000313" key="7">
    <source>
        <dbReference type="EMBL" id="MBO0513176.1"/>
    </source>
</evidence>
<dbReference type="GO" id="GO:0005886">
    <property type="term" value="C:plasma membrane"/>
    <property type="evidence" value="ECO:0007669"/>
    <property type="project" value="UniProtKB-SubCell"/>
</dbReference>
<evidence type="ECO:0000256" key="1">
    <source>
        <dbReference type="ARBA" id="ARBA00004651"/>
    </source>
</evidence>
<feature type="transmembrane region" description="Helical" evidence="5">
    <location>
        <begin position="396"/>
        <end position="415"/>
    </location>
</feature>
<feature type="transmembrane region" description="Helical" evidence="5">
    <location>
        <begin position="86"/>
        <end position="106"/>
    </location>
</feature>
<accession>A0A939F7D0</accession>
<feature type="transmembrane region" description="Helical" evidence="5">
    <location>
        <begin position="177"/>
        <end position="195"/>
    </location>
</feature>
<feature type="transmembrane region" description="Helical" evidence="5">
    <location>
        <begin position="307"/>
        <end position="326"/>
    </location>
</feature>
<dbReference type="CDD" id="cd17355">
    <property type="entry name" value="MFS_YcxA_like"/>
    <property type="match status" value="1"/>
</dbReference>
<evidence type="ECO:0000256" key="5">
    <source>
        <dbReference type="SAM" id="Phobius"/>
    </source>
</evidence>
<dbReference type="InterPro" id="IPR020846">
    <property type="entry name" value="MFS_dom"/>
</dbReference>
<evidence type="ECO:0000256" key="2">
    <source>
        <dbReference type="ARBA" id="ARBA00022692"/>
    </source>
</evidence>
<keyword evidence="4 5" id="KW-0472">Membrane</keyword>
<feature type="transmembrane region" description="Helical" evidence="5">
    <location>
        <begin position="365"/>
        <end position="384"/>
    </location>
</feature>
<feature type="transmembrane region" description="Helical" evidence="5">
    <location>
        <begin position="112"/>
        <end position="132"/>
    </location>
</feature>
<protein>
    <submittedName>
        <fullName evidence="7">MFS transporter</fullName>
    </submittedName>
</protein>
<evidence type="ECO:0000256" key="4">
    <source>
        <dbReference type="ARBA" id="ARBA00023136"/>
    </source>
</evidence>
<dbReference type="RefSeq" id="WP_206962602.1">
    <property type="nucleotide sequence ID" value="NZ_BAAAJJ010000010.1"/>
</dbReference>
<keyword evidence="8" id="KW-1185">Reference proteome</keyword>
<proteinExistence type="predicted"/>
<dbReference type="Proteomes" id="UP000664167">
    <property type="component" value="Unassembled WGS sequence"/>
</dbReference>
<keyword evidence="3 5" id="KW-1133">Transmembrane helix</keyword>
<dbReference type="GO" id="GO:0022857">
    <property type="term" value="F:transmembrane transporter activity"/>
    <property type="evidence" value="ECO:0007669"/>
    <property type="project" value="InterPro"/>
</dbReference>
<dbReference type="InterPro" id="IPR036259">
    <property type="entry name" value="MFS_trans_sf"/>
</dbReference>
<feature type="domain" description="Major facilitator superfamily (MFS) profile" evidence="6">
    <location>
        <begin position="20"/>
        <end position="418"/>
    </location>
</feature>
<dbReference type="AlphaFoldDB" id="A0A939F7D0"/>
<dbReference type="SUPFAM" id="SSF103473">
    <property type="entry name" value="MFS general substrate transporter"/>
    <property type="match status" value="1"/>
</dbReference>
<feature type="transmembrane region" description="Helical" evidence="5">
    <location>
        <begin position="54"/>
        <end position="74"/>
    </location>
</feature>
<feature type="transmembrane region" description="Helical" evidence="5">
    <location>
        <begin position="144"/>
        <end position="165"/>
    </location>
</feature>
<feature type="transmembrane region" description="Helical" evidence="5">
    <location>
        <begin position="239"/>
        <end position="261"/>
    </location>
</feature>
<dbReference type="PANTHER" id="PTHR11360">
    <property type="entry name" value="MONOCARBOXYLATE TRANSPORTER"/>
    <property type="match status" value="1"/>
</dbReference>
<evidence type="ECO:0000313" key="8">
    <source>
        <dbReference type="Proteomes" id="UP000664167"/>
    </source>
</evidence>